<evidence type="ECO:0000313" key="8">
    <source>
        <dbReference type="EMBL" id="QNO19429.1"/>
    </source>
</evidence>
<dbReference type="EMBL" id="CP060696">
    <property type="protein sequence ID" value="QNO19429.1"/>
    <property type="molecule type" value="Genomic_DNA"/>
</dbReference>
<dbReference type="Gene3D" id="3.40.50.150">
    <property type="entry name" value="Vaccinia Virus protein VP39"/>
    <property type="match status" value="1"/>
</dbReference>
<feature type="compositionally biased region" description="Basic and acidic residues" evidence="7">
    <location>
        <begin position="272"/>
        <end position="282"/>
    </location>
</feature>
<dbReference type="Pfam" id="PF00145">
    <property type="entry name" value="DNA_methylase"/>
    <property type="match status" value="1"/>
</dbReference>
<dbReference type="InterPro" id="IPR001525">
    <property type="entry name" value="C5_MeTfrase"/>
</dbReference>
<evidence type="ECO:0000256" key="1">
    <source>
        <dbReference type="ARBA" id="ARBA00011975"/>
    </source>
</evidence>
<dbReference type="GO" id="GO:0009307">
    <property type="term" value="P:DNA restriction-modification system"/>
    <property type="evidence" value="ECO:0007669"/>
    <property type="project" value="UniProtKB-KW"/>
</dbReference>
<evidence type="ECO:0000256" key="7">
    <source>
        <dbReference type="SAM" id="MobiDB-lite"/>
    </source>
</evidence>
<keyword evidence="3 6" id="KW-0808">Transferase</keyword>
<dbReference type="PANTHER" id="PTHR46098">
    <property type="entry name" value="TRNA (CYTOSINE(38)-C(5))-METHYLTRANSFERASE"/>
    <property type="match status" value="1"/>
</dbReference>
<evidence type="ECO:0000256" key="5">
    <source>
        <dbReference type="ARBA" id="ARBA00022747"/>
    </source>
</evidence>
<organism evidence="8 9">
    <name type="scientific">Caproicibacterium amylolyticum</name>
    <dbReference type="NCBI Taxonomy" id="2766537"/>
    <lineage>
        <taxon>Bacteria</taxon>
        <taxon>Bacillati</taxon>
        <taxon>Bacillota</taxon>
        <taxon>Clostridia</taxon>
        <taxon>Eubacteriales</taxon>
        <taxon>Oscillospiraceae</taxon>
        <taxon>Caproicibacterium</taxon>
    </lineage>
</organism>
<dbReference type="GO" id="GO:0032259">
    <property type="term" value="P:methylation"/>
    <property type="evidence" value="ECO:0007669"/>
    <property type="project" value="UniProtKB-KW"/>
</dbReference>
<dbReference type="PANTHER" id="PTHR46098:SF1">
    <property type="entry name" value="TRNA (CYTOSINE(38)-C(5))-METHYLTRANSFERASE"/>
    <property type="match status" value="1"/>
</dbReference>
<sequence length="381" mass="42384">MFCGMGTIRMGFEQAGHECVYSVEFDKHKREIYKVIFGGEPDAGDITTVRGTDIPVSDCWCFGAPCQDFSVAGLRAGLDGERSGLVREVFRLVREKEPADRPEWLLYENVKGMLSSNNGWDFAAIQAEMGQCGYDVQWQLLNSKNFGVPQNRERVYTLGHLRRCGSRKIFPIGEGNSVHNEAVQAESSDNEIALCLTSKGQSNWTGSFVKQIGNVMPTATRDNPNQGRVYDPTGLAPCLNKMEGGGREPLITEPAVLRPVRNEYGKEVRKAYESGEIQESRHRMTQLEPRPDGISNTLSTVQKDNLLLEPRAVEGVNRGQKDQNGTRIRRLTPRECMRLQGVDDAVTDKLIAAGISDTQMYRAAGDACTVNVIYEIARRIS</sequence>
<dbReference type="SUPFAM" id="SSF53335">
    <property type="entry name" value="S-adenosyl-L-methionine-dependent methyltransferases"/>
    <property type="match status" value="1"/>
</dbReference>
<name>A0A7G9WL67_9FIRM</name>
<evidence type="ECO:0000256" key="2">
    <source>
        <dbReference type="ARBA" id="ARBA00022603"/>
    </source>
</evidence>
<keyword evidence="2 6" id="KW-0489">Methyltransferase</keyword>
<comment type="similarity">
    <text evidence="6">Belongs to the class I-like SAM-binding methyltransferase superfamily. C5-methyltransferase family.</text>
</comment>
<accession>A0A7G9WL67</accession>
<dbReference type="AlphaFoldDB" id="A0A7G9WL67"/>
<dbReference type="KEGG" id="caml:H6X83_04885"/>
<keyword evidence="9" id="KW-1185">Reference proteome</keyword>
<proteinExistence type="inferred from homology"/>
<evidence type="ECO:0000256" key="4">
    <source>
        <dbReference type="ARBA" id="ARBA00022691"/>
    </source>
</evidence>
<evidence type="ECO:0000256" key="3">
    <source>
        <dbReference type="ARBA" id="ARBA00022679"/>
    </source>
</evidence>
<reference evidence="8 9" key="1">
    <citation type="submission" date="2020-08" db="EMBL/GenBank/DDBJ databases">
        <authorList>
            <person name="Ren C."/>
            <person name="Gu Y."/>
            <person name="Xu Y."/>
        </authorList>
    </citation>
    <scope>NUCLEOTIDE SEQUENCE [LARGE SCALE GENOMIC DNA]</scope>
    <source>
        <strain evidence="8 9">LBM18003</strain>
    </source>
</reference>
<keyword evidence="4 6" id="KW-0949">S-adenosyl-L-methionine</keyword>
<evidence type="ECO:0000256" key="6">
    <source>
        <dbReference type="PROSITE-ProRule" id="PRU01016"/>
    </source>
</evidence>
<feature type="active site" evidence="6">
    <location>
        <position position="66"/>
    </location>
</feature>
<dbReference type="Gene3D" id="3.90.120.30">
    <property type="match status" value="1"/>
</dbReference>
<dbReference type="InterPro" id="IPR050750">
    <property type="entry name" value="C5-MTase"/>
</dbReference>
<dbReference type="NCBIfam" id="TIGR00675">
    <property type="entry name" value="dcm"/>
    <property type="match status" value="1"/>
</dbReference>
<dbReference type="Proteomes" id="UP000516046">
    <property type="component" value="Chromosome"/>
</dbReference>
<keyword evidence="5" id="KW-0680">Restriction system</keyword>
<dbReference type="PROSITE" id="PS51679">
    <property type="entry name" value="SAM_MT_C5"/>
    <property type="match status" value="1"/>
</dbReference>
<dbReference type="InterPro" id="IPR029063">
    <property type="entry name" value="SAM-dependent_MTases_sf"/>
</dbReference>
<evidence type="ECO:0000313" key="9">
    <source>
        <dbReference type="Proteomes" id="UP000516046"/>
    </source>
</evidence>
<gene>
    <name evidence="8" type="primary">dcm</name>
    <name evidence="8" type="ORF">H6X83_04885</name>
</gene>
<dbReference type="REBASE" id="443204">
    <property type="entry name" value="M.Oba18003ORF4885P"/>
</dbReference>
<feature type="region of interest" description="Disordered" evidence="7">
    <location>
        <begin position="272"/>
        <end position="293"/>
    </location>
</feature>
<protein>
    <recommendedName>
        <fullName evidence="1">DNA (cytosine-5-)-methyltransferase</fullName>
        <ecNumber evidence="1">2.1.1.37</ecNumber>
    </recommendedName>
</protein>
<dbReference type="EC" id="2.1.1.37" evidence="1"/>
<dbReference type="GO" id="GO:0003886">
    <property type="term" value="F:DNA (cytosine-5-)-methyltransferase activity"/>
    <property type="evidence" value="ECO:0007669"/>
    <property type="project" value="UniProtKB-EC"/>
</dbReference>